<comment type="caution">
    <text evidence="1">The sequence shown here is derived from an EMBL/GenBank/DDBJ whole genome shotgun (WGS) entry which is preliminary data.</text>
</comment>
<evidence type="ECO:0000313" key="2">
    <source>
        <dbReference type="Proteomes" id="UP000824120"/>
    </source>
</evidence>
<dbReference type="EMBL" id="JACXVP010000001">
    <property type="protein sequence ID" value="KAG5631717.1"/>
    <property type="molecule type" value="Genomic_DNA"/>
</dbReference>
<protein>
    <submittedName>
        <fullName evidence="1">Uncharacterized protein</fullName>
    </submittedName>
</protein>
<sequence>MGKREKNNKDKDRQSHSWFAEWPLRSPKITACYTLNERNWAKYCTHQRHADWIDAGNSVHQMLQNYQ</sequence>
<evidence type="ECO:0000313" key="1">
    <source>
        <dbReference type="EMBL" id="KAG5631717.1"/>
    </source>
</evidence>
<dbReference type="Proteomes" id="UP000824120">
    <property type="component" value="Chromosome 1"/>
</dbReference>
<gene>
    <name evidence="1" type="ORF">H5410_003434</name>
</gene>
<reference evidence="1 2" key="1">
    <citation type="submission" date="2020-09" db="EMBL/GenBank/DDBJ databases">
        <title>De no assembly of potato wild relative species, Solanum commersonii.</title>
        <authorList>
            <person name="Cho K."/>
        </authorList>
    </citation>
    <scope>NUCLEOTIDE SEQUENCE [LARGE SCALE GENOMIC DNA]</scope>
    <source>
        <strain evidence="1">LZ3.2</strain>
        <tissue evidence="1">Leaf</tissue>
    </source>
</reference>
<accession>A0A9J6B4N9</accession>
<keyword evidence="2" id="KW-1185">Reference proteome</keyword>
<name>A0A9J6B4N9_SOLCO</name>
<proteinExistence type="predicted"/>
<dbReference type="AlphaFoldDB" id="A0A9J6B4N9"/>
<organism evidence="1 2">
    <name type="scientific">Solanum commersonii</name>
    <name type="common">Commerson's wild potato</name>
    <name type="synonym">Commerson's nightshade</name>
    <dbReference type="NCBI Taxonomy" id="4109"/>
    <lineage>
        <taxon>Eukaryota</taxon>
        <taxon>Viridiplantae</taxon>
        <taxon>Streptophyta</taxon>
        <taxon>Embryophyta</taxon>
        <taxon>Tracheophyta</taxon>
        <taxon>Spermatophyta</taxon>
        <taxon>Magnoliopsida</taxon>
        <taxon>eudicotyledons</taxon>
        <taxon>Gunneridae</taxon>
        <taxon>Pentapetalae</taxon>
        <taxon>asterids</taxon>
        <taxon>lamiids</taxon>
        <taxon>Solanales</taxon>
        <taxon>Solanaceae</taxon>
        <taxon>Solanoideae</taxon>
        <taxon>Solaneae</taxon>
        <taxon>Solanum</taxon>
    </lineage>
</organism>